<evidence type="ECO:0000256" key="1">
    <source>
        <dbReference type="ARBA" id="ARBA00004752"/>
    </source>
</evidence>
<feature type="transmembrane region" description="Helical" evidence="16">
    <location>
        <begin position="101"/>
        <end position="124"/>
    </location>
</feature>
<feature type="compositionally biased region" description="Low complexity" evidence="15">
    <location>
        <begin position="58"/>
        <end position="75"/>
    </location>
</feature>
<keyword evidence="9" id="KW-0133">Cell shape</keyword>
<organism evidence="19 20">
    <name type="scientific">Pararhodospirillum oryzae</name>
    <dbReference type="NCBI Taxonomy" id="478448"/>
    <lineage>
        <taxon>Bacteria</taxon>
        <taxon>Pseudomonadati</taxon>
        <taxon>Pseudomonadota</taxon>
        <taxon>Alphaproteobacteria</taxon>
        <taxon>Rhodospirillales</taxon>
        <taxon>Rhodospirillaceae</taxon>
        <taxon>Pararhodospirillum</taxon>
    </lineage>
</organism>
<feature type="region of interest" description="Disordered" evidence="15">
    <location>
        <begin position="1"/>
        <end position="93"/>
    </location>
</feature>
<keyword evidence="16" id="KW-0812">Transmembrane</keyword>
<dbReference type="PANTHER" id="PTHR32282">
    <property type="entry name" value="BINDING PROTEIN TRANSPEPTIDASE, PUTATIVE-RELATED"/>
    <property type="match status" value="1"/>
</dbReference>
<dbReference type="GO" id="GO:0009252">
    <property type="term" value="P:peptidoglycan biosynthetic process"/>
    <property type="evidence" value="ECO:0007669"/>
    <property type="project" value="UniProtKB-UniPathway"/>
</dbReference>
<reference evidence="19 20" key="1">
    <citation type="submission" date="2019-07" db="EMBL/GenBank/DDBJ databases">
        <title>Whole genome shotgun sequence of Rhodospirillum oryzae NBRC 107573.</title>
        <authorList>
            <person name="Hosoyama A."/>
            <person name="Uohara A."/>
            <person name="Ohji S."/>
            <person name="Ichikawa N."/>
        </authorList>
    </citation>
    <scope>NUCLEOTIDE SEQUENCE [LARGE SCALE GENOMIC DNA]</scope>
    <source>
        <strain evidence="19 20">NBRC 107573</strain>
    </source>
</reference>
<evidence type="ECO:0000256" key="10">
    <source>
        <dbReference type="ARBA" id="ARBA00022984"/>
    </source>
</evidence>
<evidence type="ECO:0000256" key="6">
    <source>
        <dbReference type="ARBA" id="ARBA00022676"/>
    </source>
</evidence>
<dbReference type="InterPro" id="IPR023346">
    <property type="entry name" value="Lysozyme-like_dom_sf"/>
</dbReference>
<dbReference type="UniPathway" id="UPA00219"/>
<dbReference type="NCBIfam" id="TIGR02074">
    <property type="entry name" value="PBP_1a_fam"/>
    <property type="match status" value="1"/>
</dbReference>
<proteinExistence type="inferred from homology"/>
<dbReference type="InterPro" id="IPR036950">
    <property type="entry name" value="PBP_transglycosylase"/>
</dbReference>
<evidence type="ECO:0000256" key="11">
    <source>
        <dbReference type="ARBA" id="ARBA00023268"/>
    </source>
</evidence>
<evidence type="ECO:0000313" key="20">
    <source>
        <dbReference type="Proteomes" id="UP000321567"/>
    </source>
</evidence>
<evidence type="ECO:0000256" key="5">
    <source>
        <dbReference type="ARBA" id="ARBA00022670"/>
    </source>
</evidence>
<dbReference type="Gene3D" id="3.40.710.10">
    <property type="entry name" value="DD-peptidase/beta-lactamase superfamily"/>
    <property type="match status" value="1"/>
</dbReference>
<evidence type="ECO:0000256" key="15">
    <source>
        <dbReference type="SAM" id="MobiDB-lite"/>
    </source>
</evidence>
<evidence type="ECO:0000259" key="18">
    <source>
        <dbReference type="Pfam" id="PF00912"/>
    </source>
</evidence>
<dbReference type="Gene3D" id="1.10.3810.10">
    <property type="entry name" value="Biosynthetic peptidoglycan transglycosylase-like"/>
    <property type="match status" value="1"/>
</dbReference>
<keyword evidence="11" id="KW-0511">Multifunctional enzyme</keyword>
<evidence type="ECO:0000256" key="7">
    <source>
        <dbReference type="ARBA" id="ARBA00022679"/>
    </source>
</evidence>
<keyword evidence="8" id="KW-0378">Hydrolase</keyword>
<gene>
    <name evidence="19" type="ORF">ROR02_04820</name>
</gene>
<dbReference type="GO" id="GO:0009002">
    <property type="term" value="F:serine-type D-Ala-D-Ala carboxypeptidase activity"/>
    <property type="evidence" value="ECO:0007669"/>
    <property type="project" value="UniProtKB-EC"/>
</dbReference>
<keyword evidence="4" id="KW-0121">Carboxypeptidase</keyword>
<feature type="compositionally biased region" description="Low complexity" evidence="15">
    <location>
        <begin position="40"/>
        <end position="50"/>
    </location>
</feature>
<comment type="caution">
    <text evidence="19">The sequence shown here is derived from an EMBL/GenBank/DDBJ whole genome shotgun (WGS) entry which is preliminary data.</text>
</comment>
<sequence>MDPNLERPFDLRVNPADRLTLSEPEEDAAKAREALQPATPRAGRAASSPKAKAKTKTTRPAPSRPPSKARAAKSANGGGGSGRGGKGGSPRRRGGFPWGAVRLFLVMFTWMVILGLGVVGWFAYDLPDPAAEARTTRRPSVTLLAADGREIAAFGDLHGETLRARDAPPALIRAILATEDRRFLSHFGLDLVGIARAMVTNLRAGRVVQGGSTITQQVAKNLFLTPERTVRRKVQEVLLSLWLERSFTKEQILTLYINRVYLGAGTHGVDAAARRYFHRPARDLTLYQAAMLAGLPKAPSRYNPIASPERARSRTLEVLQNMVEADWLTPEAARAAAAEAATALPGVQRGVAGDYFADWVLEQVDDYAGVRDRDLIVRTTLNLDTQETAEKAVSEVMDAESEKVGARQAALVALDFSGAVRAMVGGRDHDHAPFNRAAQALRQPGSAFKPFVFLAGLEAGLTPASTLEDAPVTVGSWSPGNYTGRYKGPVSMTQALALSLNTVSVRITEMAGRGQVVKVARRLGITGNLMAQPSIALGVFEVSPLDLTSAYAPFANGGLAVMPYAIESIVDRDGQVVYARQPSGERRVISPENVEAMNHMLEAVVAWGTGKGAALPGKVARGKTGTTQDYRDAWFVGFAGQTLAGVWVGNDDNSSMNGVTGGSLPVHIWRRFMEGQP</sequence>
<keyword evidence="16" id="KW-0472">Membrane</keyword>
<dbReference type="GO" id="GO:0030288">
    <property type="term" value="C:outer membrane-bounded periplasmic space"/>
    <property type="evidence" value="ECO:0007669"/>
    <property type="project" value="TreeGrafter"/>
</dbReference>
<dbReference type="FunFam" id="1.10.3810.10:FF:000001">
    <property type="entry name" value="Penicillin-binding protein 1A"/>
    <property type="match status" value="1"/>
</dbReference>
<comment type="similarity">
    <text evidence="2">In the C-terminal section; belongs to the transpeptidase family.</text>
</comment>
<evidence type="ECO:0000256" key="8">
    <source>
        <dbReference type="ARBA" id="ARBA00022801"/>
    </source>
</evidence>
<protein>
    <submittedName>
        <fullName evidence="19">Penicillin-binding protein 1A</fullName>
    </submittedName>
</protein>
<evidence type="ECO:0000313" key="19">
    <source>
        <dbReference type="EMBL" id="GEO80351.1"/>
    </source>
</evidence>
<dbReference type="GO" id="GO:0006508">
    <property type="term" value="P:proteolysis"/>
    <property type="evidence" value="ECO:0007669"/>
    <property type="project" value="UniProtKB-KW"/>
</dbReference>
<feature type="domain" description="Penicillin-binding protein transpeptidase" evidence="17">
    <location>
        <begin position="412"/>
        <end position="642"/>
    </location>
</feature>
<dbReference type="PANTHER" id="PTHR32282:SF33">
    <property type="entry name" value="PEPTIDOGLYCAN GLYCOSYLTRANSFERASE"/>
    <property type="match status" value="1"/>
</dbReference>
<keyword evidence="7" id="KW-0808">Transferase</keyword>
<evidence type="ECO:0000259" key="17">
    <source>
        <dbReference type="Pfam" id="PF00905"/>
    </source>
</evidence>
<evidence type="ECO:0000256" key="14">
    <source>
        <dbReference type="ARBA" id="ARBA00049902"/>
    </source>
</evidence>
<feature type="domain" description="Glycosyl transferase family 51" evidence="18">
    <location>
        <begin position="148"/>
        <end position="322"/>
    </location>
</feature>
<keyword evidence="5" id="KW-0645">Protease</keyword>
<dbReference type="GO" id="GO:0071555">
    <property type="term" value="P:cell wall organization"/>
    <property type="evidence" value="ECO:0007669"/>
    <property type="project" value="UniProtKB-KW"/>
</dbReference>
<dbReference type="AlphaFoldDB" id="A0A512H4I8"/>
<keyword evidence="20" id="KW-1185">Reference proteome</keyword>
<dbReference type="InterPro" id="IPR001460">
    <property type="entry name" value="PCN-bd_Tpept"/>
</dbReference>
<dbReference type="GO" id="GO:0008360">
    <property type="term" value="P:regulation of cell shape"/>
    <property type="evidence" value="ECO:0007669"/>
    <property type="project" value="UniProtKB-KW"/>
</dbReference>
<evidence type="ECO:0000256" key="13">
    <source>
        <dbReference type="ARBA" id="ARBA00034000"/>
    </source>
</evidence>
<comment type="pathway">
    <text evidence="1">Cell wall biogenesis; peptidoglycan biosynthesis.</text>
</comment>
<evidence type="ECO:0000256" key="16">
    <source>
        <dbReference type="SAM" id="Phobius"/>
    </source>
</evidence>
<feature type="compositionally biased region" description="Gly residues" evidence="15">
    <location>
        <begin position="76"/>
        <end position="88"/>
    </location>
</feature>
<dbReference type="Proteomes" id="UP000321567">
    <property type="component" value="Unassembled WGS sequence"/>
</dbReference>
<accession>A0A512H4I8</accession>
<dbReference type="GO" id="GO:0008955">
    <property type="term" value="F:peptidoglycan glycosyltransferase activity"/>
    <property type="evidence" value="ECO:0007669"/>
    <property type="project" value="UniProtKB-EC"/>
</dbReference>
<evidence type="ECO:0000256" key="9">
    <source>
        <dbReference type="ARBA" id="ARBA00022960"/>
    </source>
</evidence>
<dbReference type="InterPro" id="IPR050396">
    <property type="entry name" value="Glycosyltr_51/Transpeptidase"/>
</dbReference>
<dbReference type="EMBL" id="BJZO01000008">
    <property type="protein sequence ID" value="GEO80351.1"/>
    <property type="molecule type" value="Genomic_DNA"/>
</dbReference>
<evidence type="ECO:0000256" key="12">
    <source>
        <dbReference type="ARBA" id="ARBA00023316"/>
    </source>
</evidence>
<dbReference type="InterPro" id="IPR001264">
    <property type="entry name" value="Glyco_trans_51"/>
</dbReference>
<keyword evidence="16" id="KW-1133">Transmembrane helix</keyword>
<evidence type="ECO:0000256" key="2">
    <source>
        <dbReference type="ARBA" id="ARBA00007090"/>
    </source>
</evidence>
<dbReference type="Pfam" id="PF00905">
    <property type="entry name" value="Transpeptidase"/>
    <property type="match status" value="1"/>
</dbReference>
<comment type="similarity">
    <text evidence="3">In the N-terminal section; belongs to the glycosyltransferase 51 family.</text>
</comment>
<evidence type="ECO:0000256" key="3">
    <source>
        <dbReference type="ARBA" id="ARBA00007739"/>
    </source>
</evidence>
<dbReference type="GO" id="GO:0008658">
    <property type="term" value="F:penicillin binding"/>
    <property type="evidence" value="ECO:0007669"/>
    <property type="project" value="InterPro"/>
</dbReference>
<keyword evidence="6" id="KW-0328">Glycosyltransferase</keyword>
<dbReference type="Pfam" id="PF00912">
    <property type="entry name" value="Transgly"/>
    <property type="match status" value="1"/>
</dbReference>
<dbReference type="SUPFAM" id="SSF53955">
    <property type="entry name" value="Lysozyme-like"/>
    <property type="match status" value="1"/>
</dbReference>
<dbReference type="InterPro" id="IPR012338">
    <property type="entry name" value="Beta-lactam/transpept-like"/>
</dbReference>
<dbReference type="SUPFAM" id="SSF56601">
    <property type="entry name" value="beta-lactamase/transpeptidase-like"/>
    <property type="match status" value="1"/>
</dbReference>
<keyword evidence="12" id="KW-0961">Cell wall biogenesis/degradation</keyword>
<dbReference type="RefSeq" id="WP_218032746.1">
    <property type="nucleotide sequence ID" value="NZ_BJZO01000008.1"/>
</dbReference>
<keyword evidence="10" id="KW-0573">Peptidoglycan synthesis</keyword>
<feature type="compositionally biased region" description="Basic and acidic residues" evidence="15">
    <location>
        <begin position="1"/>
        <end position="10"/>
    </location>
</feature>
<name>A0A512H4I8_9PROT</name>
<comment type="catalytic activity">
    <reaction evidence="14">
        <text>[GlcNAc-(1-&gt;4)-Mur2Ac(oyl-L-Ala-gamma-D-Glu-L-Lys-D-Ala-D-Ala)](n)-di-trans,octa-cis-undecaprenyl diphosphate + beta-D-GlcNAc-(1-&gt;4)-Mur2Ac(oyl-L-Ala-gamma-D-Glu-L-Lys-D-Ala-D-Ala)-di-trans,octa-cis-undecaprenyl diphosphate = [GlcNAc-(1-&gt;4)-Mur2Ac(oyl-L-Ala-gamma-D-Glu-L-Lys-D-Ala-D-Ala)](n+1)-di-trans,octa-cis-undecaprenyl diphosphate + di-trans,octa-cis-undecaprenyl diphosphate + H(+)</text>
        <dbReference type="Rhea" id="RHEA:23708"/>
        <dbReference type="Rhea" id="RHEA-COMP:9602"/>
        <dbReference type="Rhea" id="RHEA-COMP:9603"/>
        <dbReference type="ChEBI" id="CHEBI:15378"/>
        <dbReference type="ChEBI" id="CHEBI:58405"/>
        <dbReference type="ChEBI" id="CHEBI:60033"/>
        <dbReference type="ChEBI" id="CHEBI:78435"/>
        <dbReference type="EC" id="2.4.99.28"/>
    </reaction>
</comment>
<evidence type="ECO:0000256" key="4">
    <source>
        <dbReference type="ARBA" id="ARBA00022645"/>
    </source>
</evidence>
<comment type="catalytic activity">
    <reaction evidence="13">
        <text>Preferential cleavage: (Ac)2-L-Lys-D-Ala-|-D-Ala. Also transpeptidation of peptidyl-alanyl moieties that are N-acyl substituents of D-alanine.</text>
        <dbReference type="EC" id="3.4.16.4"/>
    </reaction>
</comment>